<proteinExistence type="predicted"/>
<name>A0A0F9BUI2_9ZZZZ</name>
<protein>
    <submittedName>
        <fullName evidence="1">Uncharacterized protein</fullName>
    </submittedName>
</protein>
<dbReference type="EMBL" id="LAZR01047503">
    <property type="protein sequence ID" value="KKK94074.1"/>
    <property type="molecule type" value="Genomic_DNA"/>
</dbReference>
<evidence type="ECO:0000313" key="1">
    <source>
        <dbReference type="EMBL" id="KKK94074.1"/>
    </source>
</evidence>
<comment type="caution">
    <text evidence="1">The sequence shown here is derived from an EMBL/GenBank/DDBJ whole genome shotgun (WGS) entry which is preliminary data.</text>
</comment>
<organism evidence="1">
    <name type="scientific">marine sediment metagenome</name>
    <dbReference type="NCBI Taxonomy" id="412755"/>
    <lineage>
        <taxon>unclassified sequences</taxon>
        <taxon>metagenomes</taxon>
        <taxon>ecological metagenomes</taxon>
    </lineage>
</organism>
<gene>
    <name evidence="1" type="ORF">LCGC14_2686500</name>
</gene>
<sequence>MKVEIKQGAIHLTVQNGDVVEGTDGVQSHYAGKGIVIVKTLAKSDLAFLEGDS</sequence>
<reference evidence="1" key="1">
    <citation type="journal article" date="2015" name="Nature">
        <title>Complex archaea that bridge the gap between prokaryotes and eukaryotes.</title>
        <authorList>
            <person name="Spang A."/>
            <person name="Saw J.H."/>
            <person name="Jorgensen S.L."/>
            <person name="Zaremba-Niedzwiedzka K."/>
            <person name="Martijn J."/>
            <person name="Lind A.E."/>
            <person name="van Eijk R."/>
            <person name="Schleper C."/>
            <person name="Guy L."/>
            <person name="Ettema T.J."/>
        </authorList>
    </citation>
    <scope>NUCLEOTIDE SEQUENCE</scope>
</reference>
<accession>A0A0F9BUI2</accession>
<dbReference type="AlphaFoldDB" id="A0A0F9BUI2"/>